<evidence type="ECO:0000256" key="1">
    <source>
        <dbReference type="SAM" id="SignalP"/>
    </source>
</evidence>
<accession>A0A7K6F1C5</accession>
<feature type="chain" id="PRO_5029904015" evidence="1">
    <location>
        <begin position="17"/>
        <end position="121"/>
    </location>
</feature>
<feature type="non-terminal residue" evidence="3">
    <location>
        <position position="1"/>
    </location>
</feature>
<dbReference type="SMART" id="SM00408">
    <property type="entry name" value="IGc2"/>
    <property type="match status" value="1"/>
</dbReference>
<dbReference type="Gene3D" id="2.60.40.10">
    <property type="entry name" value="Immunoglobulins"/>
    <property type="match status" value="1"/>
</dbReference>
<keyword evidence="3" id="KW-0808">Transferase</keyword>
<keyword evidence="3" id="KW-0418">Kinase</keyword>
<dbReference type="InterPro" id="IPR013783">
    <property type="entry name" value="Ig-like_fold"/>
</dbReference>
<reference evidence="3 4" key="1">
    <citation type="submission" date="2019-09" db="EMBL/GenBank/DDBJ databases">
        <title>Bird 10,000 Genomes (B10K) Project - Family phase.</title>
        <authorList>
            <person name="Zhang G."/>
        </authorList>
    </citation>
    <scope>NUCLEOTIDE SEQUENCE [LARGE SCALE GENOMIC DNA]</scope>
    <source>
        <strain evidence="3">B10K-DU-029-47</strain>
        <tissue evidence="3">Heart</tissue>
    </source>
</reference>
<sequence>FLGIFWGFRVFLGISGFPAVPSCPQLSPCSGLRFLEHPSNASAAPGGSLRLRCRVGGDGPGAPPELGWDRDGAAIDGDSDLAQVALPGGGWVATSQLRLSALSVSDSGRYRCWARLGGGER</sequence>
<keyword evidence="1" id="KW-0732">Signal</keyword>
<evidence type="ECO:0000259" key="2">
    <source>
        <dbReference type="PROSITE" id="PS50835"/>
    </source>
</evidence>
<feature type="domain" description="Ig-like" evidence="2">
    <location>
        <begin position="24"/>
        <end position="121"/>
    </location>
</feature>
<comment type="caution">
    <text evidence="3">The sequence shown here is derived from an EMBL/GenBank/DDBJ whole genome shotgun (WGS) entry which is preliminary data.</text>
</comment>
<feature type="non-terminal residue" evidence="3">
    <location>
        <position position="121"/>
    </location>
</feature>
<dbReference type="PROSITE" id="PS50835">
    <property type="entry name" value="IG_LIKE"/>
    <property type="match status" value="1"/>
</dbReference>
<dbReference type="SUPFAM" id="SSF48726">
    <property type="entry name" value="Immunoglobulin"/>
    <property type="match status" value="1"/>
</dbReference>
<organism evidence="3 4">
    <name type="scientific">Daphoenositta chrysoptera</name>
    <name type="common">varied sittella</name>
    <dbReference type="NCBI Taxonomy" id="254528"/>
    <lineage>
        <taxon>Eukaryota</taxon>
        <taxon>Metazoa</taxon>
        <taxon>Chordata</taxon>
        <taxon>Craniata</taxon>
        <taxon>Vertebrata</taxon>
        <taxon>Euteleostomi</taxon>
        <taxon>Archelosauria</taxon>
        <taxon>Archosauria</taxon>
        <taxon>Dinosauria</taxon>
        <taxon>Saurischia</taxon>
        <taxon>Theropoda</taxon>
        <taxon>Coelurosauria</taxon>
        <taxon>Aves</taxon>
        <taxon>Neognathae</taxon>
        <taxon>Neoaves</taxon>
        <taxon>Telluraves</taxon>
        <taxon>Australaves</taxon>
        <taxon>Passeriformes</taxon>
        <taxon>Corvoidea</taxon>
        <taxon>Pachycephalidae</taxon>
        <taxon>Daphoenositta</taxon>
    </lineage>
</organism>
<protein>
    <submittedName>
        <fullName evidence="3">UFO kinase</fullName>
    </submittedName>
</protein>
<dbReference type="Proteomes" id="UP000557315">
    <property type="component" value="Unassembled WGS sequence"/>
</dbReference>
<gene>
    <name evidence="3" type="primary">Axl_1</name>
    <name evidence="3" type="ORF">DAPCHR_R15723</name>
</gene>
<dbReference type="Pfam" id="PF13927">
    <property type="entry name" value="Ig_3"/>
    <property type="match status" value="1"/>
</dbReference>
<proteinExistence type="predicted"/>
<evidence type="ECO:0000313" key="3">
    <source>
        <dbReference type="EMBL" id="NWV45289.1"/>
    </source>
</evidence>
<evidence type="ECO:0000313" key="4">
    <source>
        <dbReference type="Proteomes" id="UP000557315"/>
    </source>
</evidence>
<dbReference type="InterPro" id="IPR036179">
    <property type="entry name" value="Ig-like_dom_sf"/>
</dbReference>
<name>A0A7K6F1C5_9CORV</name>
<keyword evidence="4" id="KW-1185">Reference proteome</keyword>
<dbReference type="InterPro" id="IPR003598">
    <property type="entry name" value="Ig_sub2"/>
</dbReference>
<dbReference type="InterPro" id="IPR007110">
    <property type="entry name" value="Ig-like_dom"/>
</dbReference>
<dbReference type="GO" id="GO:0016301">
    <property type="term" value="F:kinase activity"/>
    <property type="evidence" value="ECO:0007669"/>
    <property type="project" value="UniProtKB-KW"/>
</dbReference>
<dbReference type="AlphaFoldDB" id="A0A7K6F1C5"/>
<dbReference type="EMBL" id="VZRO01000342">
    <property type="protein sequence ID" value="NWV45289.1"/>
    <property type="molecule type" value="Genomic_DNA"/>
</dbReference>
<feature type="signal peptide" evidence="1">
    <location>
        <begin position="1"/>
        <end position="16"/>
    </location>
</feature>